<accession>A0A135TZ44</accession>
<keyword evidence="2" id="KW-1185">Reference proteome</keyword>
<dbReference type="AlphaFoldDB" id="A0A135TZ44"/>
<protein>
    <submittedName>
        <fullName evidence="1">Uncharacterized protein</fullName>
    </submittedName>
</protein>
<dbReference type="EMBL" id="JEMN01000979">
    <property type="protein sequence ID" value="KXH53430.1"/>
    <property type="molecule type" value="Genomic_DNA"/>
</dbReference>
<dbReference type="Proteomes" id="UP000070054">
    <property type="component" value="Unassembled WGS sequence"/>
</dbReference>
<reference evidence="1 2" key="1">
    <citation type="submission" date="2014-02" db="EMBL/GenBank/DDBJ databases">
        <title>The genome sequence of Colletotrichum nymphaeae SA-01.</title>
        <authorList>
            <person name="Baroncelli R."/>
            <person name="Thon M.R."/>
        </authorList>
    </citation>
    <scope>NUCLEOTIDE SEQUENCE [LARGE SCALE GENOMIC DNA]</scope>
    <source>
        <strain evidence="1 2">SA-01</strain>
    </source>
</reference>
<gene>
    <name evidence="1" type="ORF">CNYM01_01175</name>
</gene>
<evidence type="ECO:0000313" key="1">
    <source>
        <dbReference type="EMBL" id="KXH53430.1"/>
    </source>
</evidence>
<name>A0A135TZ44_9PEZI</name>
<comment type="caution">
    <text evidence="1">The sequence shown here is derived from an EMBL/GenBank/DDBJ whole genome shotgun (WGS) entry which is preliminary data.</text>
</comment>
<proteinExistence type="predicted"/>
<sequence length="135" mass="14855">MARLDKQRVEIAFSRRHLSSDAANQQSERIAIAQDFTTAPSSPSRSALPNCGLEYLTSSRPRRDPVASNLLQWSGYSPMAGGRQSKTAARTAPPVGRLPFPVIISWHQCARLLRLPPNLTGHSTVRGPSKMQRAH</sequence>
<organism evidence="1 2">
    <name type="scientific">Colletotrichum nymphaeae SA-01</name>
    <dbReference type="NCBI Taxonomy" id="1460502"/>
    <lineage>
        <taxon>Eukaryota</taxon>
        <taxon>Fungi</taxon>
        <taxon>Dikarya</taxon>
        <taxon>Ascomycota</taxon>
        <taxon>Pezizomycotina</taxon>
        <taxon>Sordariomycetes</taxon>
        <taxon>Hypocreomycetidae</taxon>
        <taxon>Glomerellales</taxon>
        <taxon>Glomerellaceae</taxon>
        <taxon>Colletotrichum</taxon>
        <taxon>Colletotrichum acutatum species complex</taxon>
    </lineage>
</organism>
<evidence type="ECO:0000313" key="2">
    <source>
        <dbReference type="Proteomes" id="UP000070054"/>
    </source>
</evidence>